<dbReference type="Pfam" id="PF00122">
    <property type="entry name" value="E1-E2_ATPase"/>
    <property type="match status" value="1"/>
</dbReference>
<dbReference type="SUPFAM" id="SSF81653">
    <property type="entry name" value="Calcium ATPase, transduction domain A"/>
    <property type="match status" value="1"/>
</dbReference>
<feature type="transmembrane region" description="Helical" evidence="10">
    <location>
        <begin position="780"/>
        <end position="799"/>
    </location>
</feature>
<dbReference type="InterPro" id="IPR059000">
    <property type="entry name" value="ATPase_P-type_domA"/>
</dbReference>
<keyword evidence="4" id="KW-0479">Metal-binding</keyword>
<dbReference type="SFLD" id="SFLDF00027">
    <property type="entry name" value="p-type_atpase"/>
    <property type="match status" value="1"/>
</dbReference>
<dbReference type="NCBIfam" id="TIGR01511">
    <property type="entry name" value="ATPase-IB1_Cu"/>
    <property type="match status" value="1"/>
</dbReference>
<feature type="transmembrane region" description="Helical" evidence="10">
    <location>
        <begin position="189"/>
        <end position="211"/>
    </location>
</feature>
<proteinExistence type="inferred from homology"/>
<evidence type="ECO:0000256" key="4">
    <source>
        <dbReference type="ARBA" id="ARBA00022723"/>
    </source>
</evidence>
<comment type="caution">
    <text evidence="12">The sequence shown here is derived from an EMBL/GenBank/DDBJ whole genome shotgun (WGS) entry which is preliminary data.</text>
</comment>
<evidence type="ECO:0000259" key="11">
    <source>
        <dbReference type="PROSITE" id="PS50846"/>
    </source>
</evidence>
<dbReference type="SUPFAM" id="SSF81665">
    <property type="entry name" value="Calcium ATPase, transmembrane domain M"/>
    <property type="match status" value="1"/>
</dbReference>
<dbReference type="InterPro" id="IPR008250">
    <property type="entry name" value="ATPase_P-typ_transduc_dom_A_sf"/>
</dbReference>
<dbReference type="InterPro" id="IPR036163">
    <property type="entry name" value="HMA_dom_sf"/>
</dbReference>
<feature type="transmembrane region" description="Helical" evidence="10">
    <location>
        <begin position="253"/>
        <end position="272"/>
    </location>
</feature>
<dbReference type="PROSITE" id="PS00154">
    <property type="entry name" value="ATPASE_E1_E2"/>
    <property type="match status" value="1"/>
</dbReference>
<dbReference type="InterPro" id="IPR044492">
    <property type="entry name" value="P_typ_ATPase_HD_dom"/>
</dbReference>
<dbReference type="InterPro" id="IPR036412">
    <property type="entry name" value="HAD-like_sf"/>
</dbReference>
<dbReference type="InterPro" id="IPR006121">
    <property type="entry name" value="HMA_dom"/>
</dbReference>
<dbReference type="SUPFAM" id="SSF55008">
    <property type="entry name" value="HMA, heavy metal-associated domain"/>
    <property type="match status" value="1"/>
</dbReference>
<dbReference type="PRINTS" id="PR00943">
    <property type="entry name" value="CUATPASE"/>
</dbReference>
<evidence type="ECO:0000256" key="2">
    <source>
        <dbReference type="ARBA" id="ARBA00006024"/>
    </source>
</evidence>
<organism evidence="12 13">
    <name type="scientific">Methanocorpusculum petauri</name>
    <dbReference type="NCBI Taxonomy" id="3002863"/>
    <lineage>
        <taxon>Archaea</taxon>
        <taxon>Methanobacteriati</taxon>
        <taxon>Methanobacteriota</taxon>
        <taxon>Stenosarchaea group</taxon>
        <taxon>Methanomicrobia</taxon>
        <taxon>Methanomicrobiales</taxon>
        <taxon>Methanocorpusculaceae</taxon>
        <taxon>Methanocorpusculum</taxon>
    </lineage>
</organism>
<dbReference type="Proteomes" id="UP001141422">
    <property type="component" value="Unassembled WGS sequence"/>
</dbReference>
<dbReference type="SFLD" id="SFLDS00003">
    <property type="entry name" value="Haloacid_Dehalogenase"/>
    <property type="match status" value="1"/>
</dbReference>
<feature type="transmembrane region" description="Helical" evidence="10">
    <location>
        <begin position="433"/>
        <end position="456"/>
    </location>
</feature>
<evidence type="ECO:0000256" key="8">
    <source>
        <dbReference type="ARBA" id="ARBA00022989"/>
    </source>
</evidence>
<feature type="transmembrane region" description="Helical" evidence="10">
    <location>
        <begin position="223"/>
        <end position="247"/>
    </location>
</feature>
<dbReference type="PROSITE" id="PS50846">
    <property type="entry name" value="HMA_2"/>
    <property type="match status" value="1"/>
</dbReference>
<feature type="transmembrane region" description="Helical" evidence="10">
    <location>
        <begin position="163"/>
        <end position="183"/>
    </location>
</feature>
<keyword evidence="3 10" id="KW-0812">Transmembrane</keyword>
<dbReference type="InterPro" id="IPR027256">
    <property type="entry name" value="P-typ_ATPase_IB"/>
</dbReference>
<keyword evidence="7" id="KW-1278">Translocase</keyword>
<dbReference type="Gene3D" id="3.30.70.100">
    <property type="match status" value="1"/>
</dbReference>
<dbReference type="PROSITE" id="PS01047">
    <property type="entry name" value="HMA_1"/>
    <property type="match status" value="1"/>
</dbReference>
<name>A0ABT4IG24_9EURY</name>
<feature type="domain" description="HMA" evidence="11">
    <location>
        <begin position="4"/>
        <end position="70"/>
    </location>
</feature>
<evidence type="ECO:0000256" key="1">
    <source>
        <dbReference type="ARBA" id="ARBA00004127"/>
    </source>
</evidence>
<dbReference type="InterPro" id="IPR018303">
    <property type="entry name" value="ATPase_P-typ_P_site"/>
</dbReference>
<feature type="transmembrane region" description="Helical" evidence="10">
    <location>
        <begin position="406"/>
        <end position="427"/>
    </location>
</feature>
<dbReference type="Pfam" id="PF00403">
    <property type="entry name" value="HMA"/>
    <property type="match status" value="1"/>
</dbReference>
<evidence type="ECO:0000313" key="13">
    <source>
        <dbReference type="Proteomes" id="UP001141422"/>
    </source>
</evidence>
<dbReference type="RefSeq" id="WP_268924892.1">
    <property type="nucleotide sequence ID" value="NZ_JAPTGB010000010.1"/>
</dbReference>
<dbReference type="Gene3D" id="3.40.50.1000">
    <property type="entry name" value="HAD superfamily/HAD-like"/>
    <property type="match status" value="1"/>
</dbReference>
<dbReference type="InterPro" id="IPR001757">
    <property type="entry name" value="P_typ_ATPase"/>
</dbReference>
<dbReference type="NCBIfam" id="TIGR01525">
    <property type="entry name" value="ATPase-IB_hvy"/>
    <property type="match status" value="1"/>
</dbReference>
<keyword evidence="5" id="KW-0547">Nucleotide-binding</keyword>
<evidence type="ECO:0000256" key="7">
    <source>
        <dbReference type="ARBA" id="ARBA00022967"/>
    </source>
</evidence>
<evidence type="ECO:0000256" key="9">
    <source>
        <dbReference type="ARBA" id="ARBA00023136"/>
    </source>
</evidence>
<keyword evidence="8 10" id="KW-1133">Transmembrane helix</keyword>
<evidence type="ECO:0000256" key="3">
    <source>
        <dbReference type="ARBA" id="ARBA00022692"/>
    </source>
</evidence>
<comment type="subcellular location">
    <subcellularLocation>
        <location evidence="1">Endomembrane system</location>
        <topology evidence="1">Multi-pass membrane protein</topology>
    </subcellularLocation>
</comment>
<dbReference type="EMBL" id="JAPTGB010000010">
    <property type="protein sequence ID" value="MCZ0860683.1"/>
    <property type="molecule type" value="Genomic_DNA"/>
</dbReference>
<evidence type="ECO:0000313" key="12">
    <source>
        <dbReference type="EMBL" id="MCZ0860683.1"/>
    </source>
</evidence>
<dbReference type="InterPro" id="IPR023298">
    <property type="entry name" value="ATPase_P-typ_TM_dom_sf"/>
</dbReference>
<dbReference type="PRINTS" id="PR00119">
    <property type="entry name" value="CATATPASE"/>
</dbReference>
<keyword evidence="6" id="KW-0067">ATP-binding</keyword>
<evidence type="ECO:0000256" key="5">
    <source>
        <dbReference type="ARBA" id="ARBA00022741"/>
    </source>
</evidence>
<sequence length="815" mass="84971">MTIRYLRFLVGGMHCSACSAHLESTLKALSGVLEVTVNLSTATVSANIDTDLVTPEKIDQAVRGAGFSVDPVPVSFLVQPADNDTVSAAAKVALQGLNGVLDVSQSGDMVTVSYHPLLADPSQFVPVLKKAGFSSVTVNSGFDDLFYIPEHEKDELSGLRNRTILGFAGSAVLMGLMMFGHPLFAENMFLMDILMLVIATPILVVCAYPIFRQGISQLRGGMLGMEVMYMLGIVTSYLAGLAAVAGFLPSPDFLLFETAVMLTAFLGLGRFLESRARGRTSDAIMALLHLRPPVAMVVRDGVEQEVRVGELVAGDTVLVKTGGQIPSDGIVLGNSVTVNESAITGEPVPVMKVPGSGVIGGTVVSQGVLTMEVEKVGADTVLAGIIRMVREAQETKPPVQRVADAAVRYFIPFVLGVAVLAFVYWFFFAGETLLIALSSFIAVIVVACPCALGLATPTAVTVGIGRAASLGILIRNGEVLERAGKLNSVAVDKTGTLTVGSPAVSGVVAVSGTSEADLFAVAATLGRKSLHPLDSAIVAEADRRGAAVLAAARVETVPGRGMTARVNREDVVMGSAAFLEERGVSLDDAVSSAAEGFRSTGASVVFVAVGEKVAGVIGVSDTLRSDAGMAVLAFERMGLPVTMLTGDNARAAEVVARLAGISHVEAGLMPDEKRAIIQKMQDEGKAVVFVGDGINDTPAMTQADVGVAVGSGTDAAVASGGIVLLRSDLIGAVAAVQLARKVFSRIRMNLFWAFAYNLFLIPLAAGVLYPFTHVMFRPEYAAAAMVLSSVTVVSLSLLLRRYTPPALVRGEGDAV</sequence>
<dbReference type="SFLD" id="SFLDG00002">
    <property type="entry name" value="C1.7:_P-type_atpase_like"/>
    <property type="match status" value="1"/>
</dbReference>
<feature type="transmembrane region" description="Helical" evidence="10">
    <location>
        <begin position="750"/>
        <end position="768"/>
    </location>
</feature>
<dbReference type="Gene3D" id="2.70.150.10">
    <property type="entry name" value="Calcium-transporting ATPase, cytoplasmic transduction domain A"/>
    <property type="match status" value="1"/>
</dbReference>
<keyword evidence="9 10" id="KW-0472">Membrane</keyword>
<dbReference type="InterPro" id="IPR023214">
    <property type="entry name" value="HAD_sf"/>
</dbReference>
<comment type="similarity">
    <text evidence="2">Belongs to the cation transport ATPase (P-type) (TC 3.A.3) family. Type IB subfamily.</text>
</comment>
<dbReference type="PANTHER" id="PTHR43520:SF8">
    <property type="entry name" value="P-TYPE CU(+) TRANSPORTER"/>
    <property type="match status" value="1"/>
</dbReference>
<dbReference type="Pfam" id="PF00702">
    <property type="entry name" value="Hydrolase"/>
    <property type="match status" value="1"/>
</dbReference>
<evidence type="ECO:0000256" key="10">
    <source>
        <dbReference type="SAM" id="Phobius"/>
    </source>
</evidence>
<gene>
    <name evidence="12" type="ORF">O0S10_05485</name>
</gene>
<dbReference type="Gene3D" id="3.40.1110.10">
    <property type="entry name" value="Calcium-transporting ATPase, cytoplasmic domain N"/>
    <property type="match status" value="1"/>
</dbReference>
<dbReference type="CDD" id="cd00371">
    <property type="entry name" value="HMA"/>
    <property type="match status" value="1"/>
</dbReference>
<dbReference type="InterPro" id="IPR023299">
    <property type="entry name" value="ATPase_P-typ_cyto_dom_N"/>
</dbReference>
<dbReference type="PANTHER" id="PTHR43520">
    <property type="entry name" value="ATP7, ISOFORM B"/>
    <property type="match status" value="1"/>
</dbReference>
<dbReference type="InterPro" id="IPR017969">
    <property type="entry name" value="Heavy-metal-associated_CS"/>
</dbReference>
<reference evidence="12" key="1">
    <citation type="submission" date="2022-12" db="EMBL/GenBank/DDBJ databases">
        <title>Isolation and characterisation of novel Methanocorpusculum spp. from native Australian herbivores indicates the genus is ancestrally host-associated.</title>
        <authorList>
            <person name="Volmer J.G."/>
            <person name="Soo R.M."/>
            <person name="Evans P.N."/>
            <person name="Hoedt E.C."/>
            <person name="Astorga Alsina A.L."/>
            <person name="Woodcroft B.J."/>
            <person name="Tyson G.W."/>
            <person name="Hugenholtz P."/>
            <person name="Morrison M."/>
        </authorList>
    </citation>
    <scope>NUCLEOTIDE SEQUENCE</scope>
    <source>
        <strain evidence="12">MG</strain>
    </source>
</reference>
<evidence type="ECO:0000256" key="6">
    <source>
        <dbReference type="ARBA" id="ARBA00022840"/>
    </source>
</evidence>
<dbReference type="SUPFAM" id="SSF56784">
    <property type="entry name" value="HAD-like"/>
    <property type="match status" value="1"/>
</dbReference>
<dbReference type="NCBIfam" id="TIGR01494">
    <property type="entry name" value="ATPase_P-type"/>
    <property type="match status" value="1"/>
</dbReference>
<keyword evidence="13" id="KW-1185">Reference proteome</keyword>
<protein>
    <submittedName>
        <fullName evidence="12">Heavy metal translocating P-type ATPase</fullName>
    </submittedName>
</protein>
<dbReference type="CDD" id="cd02094">
    <property type="entry name" value="P-type_ATPase_Cu-like"/>
    <property type="match status" value="1"/>
</dbReference>
<accession>A0ABT4IG24</accession>